<comment type="similarity">
    <text evidence="1 4">Belongs to the PstS family.</text>
</comment>
<keyword evidence="3 4" id="KW-0592">Phosphate transport</keyword>
<comment type="caution">
    <text evidence="6">The sequence shown here is derived from an EMBL/GenBank/DDBJ whole genome shotgun (WGS) entry which is preliminary data.</text>
</comment>
<evidence type="ECO:0000256" key="3">
    <source>
        <dbReference type="ARBA" id="ARBA00022592"/>
    </source>
</evidence>
<evidence type="ECO:0000313" key="6">
    <source>
        <dbReference type="EMBL" id="KAF0133775.1"/>
    </source>
</evidence>
<evidence type="ECO:0000256" key="4">
    <source>
        <dbReference type="PIRNR" id="PIRNR002756"/>
    </source>
</evidence>
<name>A0A833L0J6_UNCSA</name>
<dbReference type="GO" id="GO:0043190">
    <property type="term" value="C:ATP-binding cassette (ABC) transporter complex"/>
    <property type="evidence" value="ECO:0007669"/>
    <property type="project" value="InterPro"/>
</dbReference>
<dbReference type="CDD" id="cd13565">
    <property type="entry name" value="PBP2_PstS"/>
    <property type="match status" value="1"/>
</dbReference>
<dbReference type="Gene3D" id="3.40.190.10">
    <property type="entry name" value="Periplasmic binding protein-like II"/>
    <property type="match status" value="2"/>
</dbReference>
<dbReference type="InterPro" id="IPR024370">
    <property type="entry name" value="PBP_domain"/>
</dbReference>
<dbReference type="Pfam" id="PF12849">
    <property type="entry name" value="PBP_like_2"/>
    <property type="match status" value="1"/>
</dbReference>
<dbReference type="GO" id="GO:0035435">
    <property type="term" value="P:phosphate ion transmembrane transport"/>
    <property type="evidence" value="ECO:0007669"/>
    <property type="project" value="InterPro"/>
</dbReference>
<feature type="domain" description="PBP" evidence="5">
    <location>
        <begin position="23"/>
        <end position="299"/>
    </location>
</feature>
<dbReference type="Proteomes" id="UP000488506">
    <property type="component" value="Unassembled WGS sequence"/>
</dbReference>
<gene>
    <name evidence="6" type="ORF">FD145_1091</name>
</gene>
<dbReference type="PIRSF" id="PIRSF002756">
    <property type="entry name" value="PstS"/>
    <property type="match status" value="1"/>
</dbReference>
<accession>A0A833L0J6</accession>
<dbReference type="InterPro" id="IPR005673">
    <property type="entry name" value="ABC_phos-bd_PstS"/>
</dbReference>
<dbReference type="SUPFAM" id="SSF53850">
    <property type="entry name" value="Periplasmic binding protein-like II"/>
    <property type="match status" value="1"/>
</dbReference>
<keyword evidence="2 4" id="KW-0813">Transport</keyword>
<dbReference type="AlphaFoldDB" id="A0A833L0J6"/>
<dbReference type="NCBIfam" id="TIGR00975">
    <property type="entry name" value="3a0107s03"/>
    <property type="match status" value="1"/>
</dbReference>
<proteinExistence type="inferred from homology"/>
<evidence type="ECO:0000256" key="1">
    <source>
        <dbReference type="ARBA" id="ARBA00008725"/>
    </source>
</evidence>
<dbReference type="InterPro" id="IPR050962">
    <property type="entry name" value="Phosphate-bind_PstS"/>
</dbReference>
<organism evidence="6 7">
    <name type="scientific">Candidatus Saganbacteria bacterium</name>
    <dbReference type="NCBI Taxonomy" id="2575572"/>
    <lineage>
        <taxon>Bacteria</taxon>
        <taxon>Bacillati</taxon>
        <taxon>Saganbacteria</taxon>
    </lineage>
</organism>
<evidence type="ECO:0000259" key="5">
    <source>
        <dbReference type="Pfam" id="PF12849"/>
    </source>
</evidence>
<protein>
    <recommendedName>
        <fullName evidence="4">Phosphate-binding protein</fullName>
    </recommendedName>
</protein>
<dbReference type="PANTHER" id="PTHR42996">
    <property type="entry name" value="PHOSPHATE-BINDING PROTEIN PSTS"/>
    <property type="match status" value="1"/>
</dbReference>
<dbReference type="GO" id="GO:0042301">
    <property type="term" value="F:phosphate ion binding"/>
    <property type="evidence" value="ECO:0007669"/>
    <property type="project" value="InterPro"/>
</dbReference>
<evidence type="ECO:0000256" key="2">
    <source>
        <dbReference type="ARBA" id="ARBA00022448"/>
    </source>
</evidence>
<dbReference type="PANTHER" id="PTHR42996:SF1">
    <property type="entry name" value="PHOSPHATE-BINDING PROTEIN PSTS"/>
    <property type="match status" value="1"/>
</dbReference>
<sequence>MLRKITVCLLGLVFLTGASLGLTLNGAGATFPFPIYSKWIYEYNKTTGIQINYQSIGSGGGIKQFTAGTVDFGASDAALTNDQIAKAGGDALHIPTVMGAVAISYNLPGVSELHLDSDTLAGIFLGKIKKWNDEAITSLNPGVNLPDKSILVAHRSDGSGTTSIFSTYLAKVSSAWASKVGAGTALSWPAGVGGKGNEGVTGVIKVNEGAIGYIELSYAMTNKLPVVTMKNRAGKFVKPSIASTSAAAAGAIRKMPSDFRADITNAAGADSYPISGMTWILAHKQQKDAEKGKALVEFLRWSLTTGQQYAEPLLYAPLPENLRARVMDAVKSINY</sequence>
<reference evidence="6 7" key="1">
    <citation type="submission" date="2019-12" db="EMBL/GenBank/DDBJ databases">
        <authorList>
            <person name="Wolfe R."/>
            <person name="Danczak R."/>
            <person name="Wilkins M."/>
        </authorList>
    </citation>
    <scope>NUCLEOTIDE SEQUENCE [LARGE SCALE GENOMIC DNA]</scope>
    <source>
        <strain evidence="6">X2_MaxBin.013</strain>
    </source>
</reference>
<dbReference type="EMBL" id="WPAF01000018">
    <property type="protein sequence ID" value="KAF0133775.1"/>
    <property type="molecule type" value="Genomic_DNA"/>
</dbReference>
<evidence type="ECO:0000313" key="7">
    <source>
        <dbReference type="Proteomes" id="UP000488506"/>
    </source>
</evidence>